<dbReference type="Proteomes" id="UP000494256">
    <property type="component" value="Unassembled WGS sequence"/>
</dbReference>
<evidence type="ECO:0000256" key="2">
    <source>
        <dbReference type="ARBA" id="ARBA00022801"/>
    </source>
</evidence>
<dbReference type="InterPro" id="IPR043504">
    <property type="entry name" value="Peptidase_S1_PA_chymotrypsin"/>
</dbReference>
<dbReference type="Pfam" id="PF00089">
    <property type="entry name" value="Trypsin"/>
    <property type="match status" value="2"/>
</dbReference>
<protein>
    <recommendedName>
        <fullName evidence="6">Peptidase S1 domain-containing protein</fullName>
    </recommendedName>
</protein>
<dbReference type="SUPFAM" id="SSF50494">
    <property type="entry name" value="Trypsin-like serine proteases"/>
    <property type="match status" value="1"/>
</dbReference>
<dbReference type="OrthoDB" id="7741088at2759"/>
<dbReference type="SMART" id="SM00020">
    <property type="entry name" value="Tryp_SPc"/>
    <property type="match status" value="1"/>
</dbReference>
<keyword evidence="1" id="KW-0645">Protease</keyword>
<dbReference type="PROSITE" id="PS50240">
    <property type="entry name" value="TRYPSIN_DOM"/>
    <property type="match status" value="1"/>
</dbReference>
<evidence type="ECO:0000256" key="5">
    <source>
        <dbReference type="SAM" id="SignalP"/>
    </source>
</evidence>
<proteinExistence type="predicted"/>
<feature type="chain" id="PRO_5036434252" description="Peptidase S1 domain-containing protein" evidence="5">
    <location>
        <begin position="20"/>
        <end position="211"/>
    </location>
</feature>
<evidence type="ECO:0000256" key="1">
    <source>
        <dbReference type="ARBA" id="ARBA00022670"/>
    </source>
</evidence>
<keyword evidence="9" id="KW-1185">Reference proteome</keyword>
<dbReference type="PANTHER" id="PTHR24276:SF98">
    <property type="entry name" value="FI18310P1-RELATED"/>
    <property type="match status" value="1"/>
</dbReference>
<accession>A0A8S0ZJ45</accession>
<dbReference type="InterPro" id="IPR001254">
    <property type="entry name" value="Trypsin_dom"/>
</dbReference>
<dbReference type="EMBL" id="CADEBD010000306">
    <property type="protein sequence ID" value="CAB3238081.1"/>
    <property type="molecule type" value="Genomic_DNA"/>
</dbReference>
<evidence type="ECO:0000256" key="3">
    <source>
        <dbReference type="ARBA" id="ARBA00022825"/>
    </source>
</evidence>
<dbReference type="InterPro" id="IPR009003">
    <property type="entry name" value="Peptidase_S1_PA"/>
</dbReference>
<evidence type="ECO:0000259" key="6">
    <source>
        <dbReference type="PROSITE" id="PS50240"/>
    </source>
</evidence>
<organism evidence="7 9">
    <name type="scientific">Arctia plantaginis</name>
    <name type="common">Wood tiger moth</name>
    <name type="synonym">Phalaena plantaginis</name>
    <dbReference type="NCBI Taxonomy" id="874455"/>
    <lineage>
        <taxon>Eukaryota</taxon>
        <taxon>Metazoa</taxon>
        <taxon>Ecdysozoa</taxon>
        <taxon>Arthropoda</taxon>
        <taxon>Hexapoda</taxon>
        <taxon>Insecta</taxon>
        <taxon>Pterygota</taxon>
        <taxon>Neoptera</taxon>
        <taxon>Endopterygota</taxon>
        <taxon>Lepidoptera</taxon>
        <taxon>Glossata</taxon>
        <taxon>Ditrysia</taxon>
        <taxon>Noctuoidea</taxon>
        <taxon>Erebidae</taxon>
        <taxon>Arctiinae</taxon>
        <taxon>Arctia</taxon>
    </lineage>
</organism>
<dbReference type="AlphaFoldDB" id="A0A8S0ZJ45"/>
<gene>
    <name evidence="7" type="ORF">APLA_LOCUS5459</name>
    <name evidence="8" type="ORF">APLA_LOCUS8027</name>
</gene>
<evidence type="ECO:0000256" key="4">
    <source>
        <dbReference type="ARBA" id="ARBA00023157"/>
    </source>
</evidence>
<keyword evidence="2" id="KW-0378">Hydrolase</keyword>
<dbReference type="PANTHER" id="PTHR24276">
    <property type="entry name" value="POLYSERASE-RELATED"/>
    <property type="match status" value="1"/>
</dbReference>
<feature type="domain" description="Peptidase S1" evidence="6">
    <location>
        <begin position="10"/>
        <end position="211"/>
    </location>
</feature>
<evidence type="ECO:0000313" key="7">
    <source>
        <dbReference type="EMBL" id="CAB3233879.1"/>
    </source>
</evidence>
<evidence type="ECO:0000313" key="9">
    <source>
        <dbReference type="Proteomes" id="UP000494106"/>
    </source>
</evidence>
<reference evidence="9 10" key="1">
    <citation type="submission" date="2020-04" db="EMBL/GenBank/DDBJ databases">
        <authorList>
            <person name="Wallbank WR R."/>
            <person name="Pardo Diaz C."/>
            <person name="Kozak K."/>
            <person name="Martin S."/>
            <person name="Jiggins C."/>
            <person name="Moest M."/>
            <person name="Warren A I."/>
            <person name="Byers J.R.P. K."/>
            <person name="Montejo-Kovacevich G."/>
            <person name="Yen C E."/>
        </authorList>
    </citation>
    <scope>NUCLEOTIDE SEQUENCE [LARGE SCALE GENOMIC DNA]</scope>
</reference>
<evidence type="ECO:0000313" key="8">
    <source>
        <dbReference type="EMBL" id="CAB3238081.1"/>
    </source>
</evidence>
<dbReference type="GO" id="GO:0004252">
    <property type="term" value="F:serine-type endopeptidase activity"/>
    <property type="evidence" value="ECO:0007669"/>
    <property type="project" value="InterPro"/>
</dbReference>
<keyword evidence="5" id="KW-0732">Signal</keyword>
<dbReference type="Proteomes" id="UP000494106">
    <property type="component" value="Unassembled WGS sequence"/>
</dbReference>
<evidence type="ECO:0000313" key="10">
    <source>
        <dbReference type="Proteomes" id="UP000494256"/>
    </source>
</evidence>
<dbReference type="GO" id="GO:0006508">
    <property type="term" value="P:proteolysis"/>
    <property type="evidence" value="ECO:0007669"/>
    <property type="project" value="UniProtKB-KW"/>
</dbReference>
<keyword evidence="4" id="KW-1015">Disulfide bond</keyword>
<feature type="signal peptide" evidence="5">
    <location>
        <begin position="1"/>
        <end position="19"/>
    </location>
</feature>
<dbReference type="InterPro" id="IPR050430">
    <property type="entry name" value="Peptidase_S1"/>
</dbReference>
<comment type="caution">
    <text evidence="7">The sequence shown here is derived from an EMBL/GenBank/DDBJ whole genome shotgun (WGS) entry which is preliminary data.</text>
</comment>
<sequence length="211" mass="22359">MASLTWFVLLLAGLTYTHALGTQTTIQNLPSMAQVEFRLGAVWRQQCIGSIITNYHVLSAGTCFQNHPSVRLIRVGSGVSGVGGTSHENIPIAPVNFYIPAHVHLSMAGWGITAQGGLVANNILYRMEVESKDTTGCAAQFPGRITGDNLYVGLVGRPGRDFDPSDTGAPILYHNILAGVASFGSSATYNLLPIVSTAISPYTNWIVGAAV</sequence>
<dbReference type="Gene3D" id="2.40.10.10">
    <property type="entry name" value="Trypsin-like serine proteases"/>
    <property type="match status" value="2"/>
</dbReference>
<dbReference type="EMBL" id="CADEBC010000479">
    <property type="protein sequence ID" value="CAB3233879.1"/>
    <property type="molecule type" value="Genomic_DNA"/>
</dbReference>
<keyword evidence="3" id="KW-0720">Serine protease</keyword>
<name>A0A8S0ZJ45_ARCPL</name>